<dbReference type="RefSeq" id="WP_000612874.1">
    <property type="nucleotide sequence ID" value="NZ_CAWMSS010000002.1"/>
</dbReference>
<sequence length="360" mass="39289">MIPPTSSLNVASTSPSAKEGKITSAKGETSASAPDNTISKMAEPLEHNSKFRLLKVKANAKTEESKPSDAASNTSGNELTMLTQTNIENGFPPVISLNNLQVQASSEPSAQGHPLAQNLMKLFLKRDTLNLVLDKASSHSSLSVRAAPHQTTQPLQPLANNAKLNLSMFETQMLLQSPPNGQTQQPVSALQSALNQPVPASSPHPLSQIQGHSPNTEWAAVRVDASTGKWGEQMMQVLHDRVTLQAQQNIQEAKIRLDPPELGKLDLLVRVEGDRLHVQINANAAATREALMQVSERLRTELQEQNFVHVDVNIGSEKGKEKPSQELSQEEQNVFAARDLSSLQPQLNNRYSDHWLNTKA</sequence>
<keyword evidence="3" id="KW-0966">Cell projection</keyword>
<dbReference type="STRING" id="674.VM_19805"/>
<dbReference type="Gene3D" id="3.30.750.140">
    <property type="match status" value="1"/>
</dbReference>
<dbReference type="InterPro" id="IPR038610">
    <property type="entry name" value="FliK-like_C_sf"/>
</dbReference>
<dbReference type="Proteomes" id="UP000053748">
    <property type="component" value="Unassembled WGS sequence"/>
</dbReference>
<gene>
    <name evidence="3" type="ORF">AL544_000955</name>
</gene>
<feature type="region of interest" description="Disordered" evidence="1">
    <location>
        <begin position="1"/>
        <end position="46"/>
    </location>
</feature>
<keyword evidence="3" id="KW-0282">Flagellum</keyword>
<keyword evidence="4" id="KW-1185">Reference proteome</keyword>
<evidence type="ECO:0000313" key="3">
    <source>
        <dbReference type="EMBL" id="PNM63582.1"/>
    </source>
</evidence>
<feature type="region of interest" description="Disordered" evidence="1">
    <location>
        <begin position="314"/>
        <end position="341"/>
    </location>
</feature>
<evidence type="ECO:0000259" key="2">
    <source>
        <dbReference type="Pfam" id="PF02120"/>
    </source>
</evidence>
<dbReference type="EMBL" id="LOSJ02000001">
    <property type="protein sequence ID" value="PNM63582.1"/>
    <property type="molecule type" value="Genomic_DNA"/>
</dbReference>
<evidence type="ECO:0000313" key="4">
    <source>
        <dbReference type="Proteomes" id="UP000053748"/>
    </source>
</evidence>
<dbReference type="InterPro" id="IPR021136">
    <property type="entry name" value="Flagellar_hook_control-like_C"/>
</dbReference>
<dbReference type="Pfam" id="PF02120">
    <property type="entry name" value="Flg_hook"/>
    <property type="match status" value="1"/>
</dbReference>
<feature type="compositionally biased region" description="Polar residues" evidence="1">
    <location>
        <begin position="26"/>
        <end position="39"/>
    </location>
</feature>
<dbReference type="OrthoDB" id="1792985at2"/>
<feature type="compositionally biased region" description="Polar residues" evidence="1">
    <location>
        <begin position="1"/>
        <end position="16"/>
    </location>
</feature>
<dbReference type="InterPro" id="IPR052563">
    <property type="entry name" value="FliK"/>
</dbReference>
<protein>
    <submittedName>
        <fullName evidence="3">Flagellar hook-length control protein FliK</fullName>
    </submittedName>
</protein>
<dbReference type="PANTHER" id="PTHR37533">
    <property type="entry name" value="FLAGELLAR HOOK-LENGTH CONTROL PROTEIN"/>
    <property type="match status" value="1"/>
</dbReference>
<keyword evidence="3" id="KW-0969">Cilium</keyword>
<comment type="caution">
    <text evidence="3">The sequence shown here is derived from an EMBL/GenBank/DDBJ whole genome shotgun (WGS) entry which is preliminary data.</text>
</comment>
<reference evidence="3" key="1">
    <citation type="submission" date="2017-12" db="EMBL/GenBank/DDBJ databases">
        <title>FDA dAtabase for Regulatory Grade micrObial Sequences (FDA-ARGOS): Supporting development and validation of Infectious Disease Dx tests.</title>
        <authorList>
            <person name="Hoffmann M."/>
            <person name="Allard M."/>
            <person name="Evans P."/>
            <person name="Brown E."/>
            <person name="Tallon L.J."/>
            <person name="Sadzewicz L."/>
            <person name="Sengamalay N."/>
            <person name="Ott S."/>
            <person name="Godinez A."/>
            <person name="Nagaraj S."/>
            <person name="Vavikolanu K."/>
            <person name="Aluvathingal J."/>
            <person name="Nadendla S."/>
            <person name="Hobson J."/>
            <person name="Sichtig H."/>
        </authorList>
    </citation>
    <scope>NUCLEOTIDE SEQUENCE [LARGE SCALE GENOMIC DNA]</scope>
    <source>
        <strain evidence="3">FDAARGOS_113</strain>
    </source>
</reference>
<feature type="domain" description="Flagellar hook-length control protein-like C-terminal" evidence="2">
    <location>
        <begin position="240"/>
        <end position="320"/>
    </location>
</feature>
<name>A0A2J9VIU3_VIBMI</name>
<evidence type="ECO:0000256" key="1">
    <source>
        <dbReference type="SAM" id="MobiDB-lite"/>
    </source>
</evidence>
<organism evidence="3 4">
    <name type="scientific">Vibrio mimicus</name>
    <dbReference type="NCBI Taxonomy" id="674"/>
    <lineage>
        <taxon>Bacteria</taxon>
        <taxon>Pseudomonadati</taxon>
        <taxon>Pseudomonadota</taxon>
        <taxon>Gammaproteobacteria</taxon>
        <taxon>Vibrionales</taxon>
        <taxon>Vibrionaceae</taxon>
        <taxon>Vibrio</taxon>
    </lineage>
</organism>
<proteinExistence type="predicted"/>
<dbReference type="PANTHER" id="PTHR37533:SF2">
    <property type="entry name" value="FLAGELLAR HOOK-LENGTH CONTROL PROTEIN"/>
    <property type="match status" value="1"/>
</dbReference>
<accession>A0A2J9VIU3</accession>
<feature type="region of interest" description="Disordered" evidence="1">
    <location>
        <begin position="178"/>
        <end position="214"/>
    </location>
</feature>
<dbReference type="AlphaFoldDB" id="A0A2J9VIU3"/>
<dbReference type="CDD" id="cd17470">
    <property type="entry name" value="T3SS_Flik_C"/>
    <property type="match status" value="1"/>
</dbReference>